<feature type="domain" description="Glycosyltransferase 2-like" evidence="8">
    <location>
        <begin position="10"/>
        <end position="171"/>
    </location>
</feature>
<evidence type="ECO:0000256" key="1">
    <source>
        <dbReference type="ARBA" id="ARBA00022475"/>
    </source>
</evidence>
<dbReference type="AlphaFoldDB" id="A0A7W6HM65"/>
<dbReference type="GO" id="GO:0099621">
    <property type="term" value="F:undecaprenyl-phosphate 4-deoxy-4-formamido-L-arabinose transferase activity"/>
    <property type="evidence" value="ECO:0007669"/>
    <property type="project" value="TreeGrafter"/>
</dbReference>
<name>A0A7W6HM65_9HYPH</name>
<dbReference type="EC" id="2.4.1.83" evidence="9"/>
<dbReference type="SUPFAM" id="SSF53448">
    <property type="entry name" value="Nucleotide-diphospho-sugar transferases"/>
    <property type="match status" value="1"/>
</dbReference>
<keyword evidence="5" id="KW-0448">Lipopolysaccharide biosynthesis</keyword>
<comment type="caution">
    <text evidence="9">The sequence shown here is derived from an EMBL/GenBank/DDBJ whole genome shotgun (WGS) entry which is preliminary data.</text>
</comment>
<dbReference type="FunFam" id="3.90.550.10:FF:000170">
    <property type="entry name" value="Dolichol-phosphate mannosyltransferase"/>
    <property type="match status" value="1"/>
</dbReference>
<dbReference type="GO" id="GO:0009103">
    <property type="term" value="P:lipopolysaccharide biosynthetic process"/>
    <property type="evidence" value="ECO:0007669"/>
    <property type="project" value="UniProtKB-KW"/>
</dbReference>
<dbReference type="PANTHER" id="PTHR48090">
    <property type="entry name" value="UNDECAPRENYL-PHOSPHATE 4-DEOXY-4-FORMAMIDO-L-ARABINOSE TRANSFERASE-RELATED"/>
    <property type="match status" value="1"/>
</dbReference>
<evidence type="ECO:0000259" key="8">
    <source>
        <dbReference type="Pfam" id="PF00535"/>
    </source>
</evidence>
<keyword evidence="6" id="KW-1133">Transmembrane helix</keyword>
<dbReference type="InterPro" id="IPR029044">
    <property type="entry name" value="Nucleotide-diphossugar_trans"/>
</dbReference>
<dbReference type="GO" id="GO:0005886">
    <property type="term" value="C:plasma membrane"/>
    <property type="evidence" value="ECO:0007669"/>
    <property type="project" value="TreeGrafter"/>
</dbReference>
<proteinExistence type="predicted"/>
<dbReference type="GO" id="GO:0004582">
    <property type="term" value="F:dolichyl-phosphate beta-D-mannosyltransferase activity"/>
    <property type="evidence" value="ECO:0007669"/>
    <property type="project" value="UniProtKB-EC"/>
</dbReference>
<keyword evidence="2 9" id="KW-0328">Glycosyltransferase</keyword>
<dbReference type="OrthoDB" id="9807795at2"/>
<evidence type="ECO:0000256" key="3">
    <source>
        <dbReference type="ARBA" id="ARBA00022679"/>
    </source>
</evidence>
<protein>
    <submittedName>
        <fullName evidence="9">Dolichol-phosphate mannosyltransferase</fullName>
        <ecNumber evidence="9">2.4.1.83</ecNumber>
    </submittedName>
</protein>
<evidence type="ECO:0000256" key="5">
    <source>
        <dbReference type="ARBA" id="ARBA00022985"/>
    </source>
</evidence>
<keyword evidence="1" id="KW-1003">Cell membrane</keyword>
<dbReference type="RefSeq" id="WP_075616610.1">
    <property type="nucleotide sequence ID" value="NZ_JACIED010000002.1"/>
</dbReference>
<gene>
    <name evidence="9" type="ORF">GGQ71_001909</name>
</gene>
<keyword evidence="3 9" id="KW-0808">Transferase</keyword>
<dbReference type="InterPro" id="IPR050256">
    <property type="entry name" value="Glycosyltransferase_2"/>
</dbReference>
<evidence type="ECO:0000256" key="6">
    <source>
        <dbReference type="ARBA" id="ARBA00022989"/>
    </source>
</evidence>
<evidence type="ECO:0000256" key="4">
    <source>
        <dbReference type="ARBA" id="ARBA00022692"/>
    </source>
</evidence>
<dbReference type="Pfam" id="PF00535">
    <property type="entry name" value="Glycos_transf_2"/>
    <property type="match status" value="1"/>
</dbReference>
<evidence type="ECO:0000313" key="10">
    <source>
        <dbReference type="Proteomes" id="UP000544107"/>
    </source>
</evidence>
<keyword evidence="4" id="KW-0812">Transmembrane</keyword>
<dbReference type="EMBL" id="JACIED010000002">
    <property type="protein sequence ID" value="MBB4007646.1"/>
    <property type="molecule type" value="Genomic_DNA"/>
</dbReference>
<evidence type="ECO:0000256" key="7">
    <source>
        <dbReference type="ARBA" id="ARBA00023136"/>
    </source>
</evidence>
<dbReference type="InterPro" id="IPR001173">
    <property type="entry name" value="Glyco_trans_2-like"/>
</dbReference>
<sequence length="249" mass="27106">MTASIPSFAVVVPMKNEADNIDLMISEIEAACQGADFEAIFVDDGSTDATLARLKQAASVKPWLRVLHHPKSGGQSAAVHSGVKAARAPVICTMDGDGQNPPAEIPRLVAPLLDAAAAPDLGLVAGQRARRQDTLSKKLASRFANGIRQRILKDNTRDTGCGLKAFRRDAFLDLPFFNHMHRYLPALFSAYGWGVAHVDVSHRHRHAGTSNYNNLQRALVGIHDLIGVSWLIKRRKTVRPQDIGPSSHE</sequence>
<accession>A0A7W6HM65</accession>
<dbReference type="PANTHER" id="PTHR48090:SF3">
    <property type="entry name" value="UNDECAPRENYL-PHOSPHATE 4-DEOXY-4-FORMAMIDO-L-ARABINOSE TRANSFERASE"/>
    <property type="match status" value="1"/>
</dbReference>
<dbReference type="Gene3D" id="3.90.550.10">
    <property type="entry name" value="Spore Coat Polysaccharide Biosynthesis Protein SpsA, Chain A"/>
    <property type="match status" value="1"/>
</dbReference>
<evidence type="ECO:0000313" key="9">
    <source>
        <dbReference type="EMBL" id="MBB4007646.1"/>
    </source>
</evidence>
<reference evidence="9 10" key="1">
    <citation type="submission" date="2020-08" db="EMBL/GenBank/DDBJ databases">
        <title>Genomic Encyclopedia of Type Strains, Phase IV (KMG-IV): sequencing the most valuable type-strain genomes for metagenomic binning, comparative biology and taxonomic classification.</title>
        <authorList>
            <person name="Goeker M."/>
        </authorList>
    </citation>
    <scope>NUCLEOTIDE SEQUENCE [LARGE SCALE GENOMIC DNA]</scope>
    <source>
        <strain evidence="9 10">DSM 100021</strain>
    </source>
</reference>
<evidence type="ECO:0000256" key="2">
    <source>
        <dbReference type="ARBA" id="ARBA00022676"/>
    </source>
</evidence>
<dbReference type="Proteomes" id="UP000544107">
    <property type="component" value="Unassembled WGS sequence"/>
</dbReference>
<organism evidence="9 10">
    <name type="scientific">Allorhizobium taibaishanense</name>
    <dbReference type="NCBI Taxonomy" id="887144"/>
    <lineage>
        <taxon>Bacteria</taxon>
        <taxon>Pseudomonadati</taxon>
        <taxon>Pseudomonadota</taxon>
        <taxon>Alphaproteobacteria</taxon>
        <taxon>Hyphomicrobiales</taxon>
        <taxon>Rhizobiaceae</taxon>
        <taxon>Rhizobium/Agrobacterium group</taxon>
        <taxon>Allorhizobium</taxon>
    </lineage>
</organism>
<keyword evidence="7" id="KW-0472">Membrane</keyword>
<dbReference type="CDD" id="cd04179">
    <property type="entry name" value="DPM_DPG-synthase_like"/>
    <property type="match status" value="1"/>
</dbReference>